<protein>
    <recommendedName>
        <fullName evidence="3">Phospholipid/glycerol acyltransferase domain-containing protein</fullName>
    </recommendedName>
</protein>
<keyword evidence="5" id="KW-1185">Reference proteome</keyword>
<dbReference type="Proteomes" id="UP000027195">
    <property type="component" value="Unassembled WGS sequence"/>
</dbReference>
<feature type="compositionally biased region" description="Polar residues" evidence="1">
    <location>
        <begin position="742"/>
        <end position="755"/>
    </location>
</feature>
<feature type="region of interest" description="Disordered" evidence="1">
    <location>
        <begin position="636"/>
        <end position="691"/>
    </location>
</feature>
<dbReference type="AlphaFoldDB" id="A0A067N0A5"/>
<sequence length="841" mass="92768">MPPAAPLPYNNFAYDTILLFFRTIISIFFREVRPRGTFNIPKEGPVIFVAAPHHNQFLDPLILSSEAHRWAGRRVSFLIAAKSMTRRSISTPARLMGSIPVARATDGAKSGTGFVTVSPDDPCLVLGVDTRFKTELAPKKQILLPRSTGSAAAEVVEVLSDTEVRVKKEFGGDTAKGTSKIRELGKEAKEAGIGGLTFKIMPHVDQQQMYGQVYNSLQQGGCIGIFPEGGSHDRTDLLPLKAGVTIMALGAMANNPGLKVKIVPVGLSYFHAHRFRSRAVVEFGHPLDIPDELTEMFALGGKSKREACTKLLDLIYDALKTVTVRAPDFETLMLVQATRRLYKTPGQHLTLGQVVELNRRFIEGYIHFEKEPRIQKLKEDVLRYNRTLRDLGLKDHQVPRAKTAKLKTFGLLAYRTGLLAVWTAFALPGVIIHAPIFIAASVISRKKAKEALAASTVKVAGRDVLATWKILISLGFMPVIYVFWAVMAALAAIKYDLPTKMKICAPLVALLIIPFLGYSALKFGEAGRDVLKSLRPLVIALLPGGQRMLERLKKTRTNISNELSEVIDEFGPRLYGPDFAEWRILVPSASAPPSSTAFKRNNGSNGTDSQGNLLVHPMTWLDERLFGWSRSARRGSNAWAGGNSNTGSVEPSRQGTPDISDDEDSGDYDNVLRYLPGYEPHQPKTRSRQQSYADLQQLRRMTHLPQTSSSHEPSPDNSPFASRQRSRSDVNLLHLAPVYHDQVSSSRGSNAQSPVQPLASGPPPISIDTTGQVQINGSAQTSGRRSRRSSLTDAVHVRRIGELSPIENFTEATQDLNRENSLNRRRGIIHNDDDEVHSHDE</sequence>
<dbReference type="InterPro" id="IPR002123">
    <property type="entry name" value="Plipid/glycerol_acylTrfase"/>
</dbReference>
<feature type="region of interest" description="Disordered" evidence="1">
    <location>
        <begin position="704"/>
        <end position="726"/>
    </location>
</feature>
<dbReference type="OrthoDB" id="2427554at2759"/>
<gene>
    <name evidence="4" type="ORF">BOTBODRAFT_153041</name>
</gene>
<reference evidence="5" key="1">
    <citation type="journal article" date="2014" name="Proc. Natl. Acad. Sci. U.S.A.">
        <title>Extensive sampling of basidiomycete genomes demonstrates inadequacy of the white-rot/brown-rot paradigm for wood decay fungi.</title>
        <authorList>
            <person name="Riley R."/>
            <person name="Salamov A.A."/>
            <person name="Brown D.W."/>
            <person name="Nagy L.G."/>
            <person name="Floudas D."/>
            <person name="Held B.W."/>
            <person name="Levasseur A."/>
            <person name="Lombard V."/>
            <person name="Morin E."/>
            <person name="Otillar R."/>
            <person name="Lindquist E.A."/>
            <person name="Sun H."/>
            <person name="LaButti K.M."/>
            <person name="Schmutz J."/>
            <person name="Jabbour D."/>
            <person name="Luo H."/>
            <person name="Baker S.E."/>
            <person name="Pisabarro A.G."/>
            <person name="Walton J.D."/>
            <person name="Blanchette R.A."/>
            <person name="Henrissat B."/>
            <person name="Martin F."/>
            <person name="Cullen D."/>
            <person name="Hibbett D.S."/>
            <person name="Grigoriev I.V."/>
        </authorList>
    </citation>
    <scope>NUCLEOTIDE SEQUENCE [LARGE SCALE GENOMIC DNA]</scope>
    <source>
        <strain evidence="5">FD-172 SS1</strain>
    </source>
</reference>
<keyword evidence="2" id="KW-0472">Membrane</keyword>
<evidence type="ECO:0000313" key="5">
    <source>
        <dbReference type="Proteomes" id="UP000027195"/>
    </source>
</evidence>
<feature type="transmembrane region" description="Helical" evidence="2">
    <location>
        <begin position="503"/>
        <end position="521"/>
    </location>
</feature>
<evidence type="ECO:0000313" key="4">
    <source>
        <dbReference type="EMBL" id="KDQ20350.1"/>
    </source>
</evidence>
<dbReference type="InParanoid" id="A0A067N0A5"/>
<feature type="transmembrane region" description="Helical" evidence="2">
    <location>
        <begin position="417"/>
        <end position="443"/>
    </location>
</feature>
<dbReference type="PANTHER" id="PTHR31605">
    <property type="entry name" value="GLYCEROL-3-PHOSPHATE O-ACYLTRANSFERASE 1"/>
    <property type="match status" value="1"/>
</dbReference>
<feature type="domain" description="Phospholipid/glycerol acyltransferase" evidence="3">
    <location>
        <begin position="47"/>
        <end position="270"/>
    </location>
</feature>
<feature type="compositionally biased region" description="Polar residues" evidence="1">
    <location>
        <begin position="642"/>
        <end position="657"/>
    </location>
</feature>
<dbReference type="Pfam" id="PF01553">
    <property type="entry name" value="Acyltransferase"/>
    <property type="match status" value="1"/>
</dbReference>
<organism evidence="4 5">
    <name type="scientific">Botryobasidium botryosum (strain FD-172 SS1)</name>
    <dbReference type="NCBI Taxonomy" id="930990"/>
    <lineage>
        <taxon>Eukaryota</taxon>
        <taxon>Fungi</taxon>
        <taxon>Dikarya</taxon>
        <taxon>Basidiomycota</taxon>
        <taxon>Agaricomycotina</taxon>
        <taxon>Agaricomycetes</taxon>
        <taxon>Cantharellales</taxon>
        <taxon>Botryobasidiaceae</taxon>
        <taxon>Botryobasidium</taxon>
    </lineage>
</organism>
<dbReference type="GO" id="GO:0016287">
    <property type="term" value="F:glycerone-phosphate O-acyltransferase activity"/>
    <property type="evidence" value="ECO:0007669"/>
    <property type="project" value="TreeGrafter"/>
</dbReference>
<dbReference type="PANTHER" id="PTHR31605:SF0">
    <property type="entry name" value="GLYCEROL-3-PHOSPHATE O-ACYLTRANSFERASE 1"/>
    <property type="match status" value="1"/>
</dbReference>
<evidence type="ECO:0000259" key="3">
    <source>
        <dbReference type="SMART" id="SM00563"/>
    </source>
</evidence>
<dbReference type="FunCoup" id="A0A067N0A5">
    <property type="interactions" value="91"/>
</dbReference>
<dbReference type="GO" id="GO:0008654">
    <property type="term" value="P:phospholipid biosynthetic process"/>
    <property type="evidence" value="ECO:0007669"/>
    <property type="project" value="TreeGrafter"/>
</dbReference>
<dbReference type="GO" id="GO:0004366">
    <property type="term" value="F:glycerol-3-phosphate O-acyltransferase activity"/>
    <property type="evidence" value="ECO:0007669"/>
    <property type="project" value="TreeGrafter"/>
</dbReference>
<name>A0A067N0A5_BOTB1</name>
<feature type="compositionally biased region" description="Polar residues" evidence="1">
    <location>
        <begin position="598"/>
        <end position="611"/>
    </location>
</feature>
<evidence type="ECO:0000256" key="1">
    <source>
        <dbReference type="SAM" id="MobiDB-lite"/>
    </source>
</evidence>
<feature type="compositionally biased region" description="Polar residues" evidence="1">
    <location>
        <begin position="704"/>
        <end position="723"/>
    </location>
</feature>
<feature type="region of interest" description="Disordered" evidence="1">
    <location>
        <begin position="591"/>
        <end position="611"/>
    </location>
</feature>
<evidence type="ECO:0000256" key="2">
    <source>
        <dbReference type="SAM" id="Phobius"/>
    </source>
</evidence>
<dbReference type="InterPro" id="IPR052744">
    <property type="entry name" value="GPAT/DAPAT"/>
</dbReference>
<keyword evidence="2" id="KW-1133">Transmembrane helix</keyword>
<accession>A0A067N0A5</accession>
<dbReference type="HOGENOM" id="CLU_007860_2_0_1"/>
<dbReference type="EMBL" id="KL198018">
    <property type="protein sequence ID" value="KDQ20350.1"/>
    <property type="molecule type" value="Genomic_DNA"/>
</dbReference>
<dbReference type="SUPFAM" id="SSF69593">
    <property type="entry name" value="Glycerol-3-phosphate (1)-acyltransferase"/>
    <property type="match status" value="2"/>
</dbReference>
<dbReference type="STRING" id="930990.A0A067N0A5"/>
<keyword evidence="2" id="KW-0812">Transmembrane</keyword>
<dbReference type="SMART" id="SM00563">
    <property type="entry name" value="PlsC"/>
    <property type="match status" value="1"/>
</dbReference>
<feature type="region of interest" description="Disordered" evidence="1">
    <location>
        <begin position="742"/>
        <end position="763"/>
    </location>
</feature>
<proteinExistence type="predicted"/>
<feature type="transmembrane region" description="Helical" evidence="2">
    <location>
        <begin position="470"/>
        <end position="491"/>
    </location>
</feature>